<comment type="similarity">
    <text evidence="1">Belongs to the PPR family. P subfamily.</text>
</comment>
<dbReference type="PANTHER" id="PTHR46128:SF193">
    <property type="entry name" value="TETRATRICOPEPTIDE-LIKE HELICAL DOMAIN SUPERFAMILY"/>
    <property type="match status" value="1"/>
</dbReference>
<dbReference type="InterPro" id="IPR002885">
    <property type="entry name" value="PPR_rpt"/>
</dbReference>
<feature type="repeat" description="PPR" evidence="2">
    <location>
        <begin position="328"/>
        <end position="362"/>
    </location>
</feature>
<dbReference type="InterPro" id="IPR011990">
    <property type="entry name" value="TPR-like_helical_dom_sf"/>
</dbReference>
<keyword evidence="4" id="KW-1185">Reference proteome</keyword>
<evidence type="ECO:0000313" key="3">
    <source>
        <dbReference type="EMBL" id="CAE8642776.1"/>
    </source>
</evidence>
<evidence type="ECO:0000313" key="4">
    <source>
        <dbReference type="Proteomes" id="UP000654075"/>
    </source>
</evidence>
<evidence type="ECO:0000256" key="1">
    <source>
        <dbReference type="ARBA" id="ARBA00007626"/>
    </source>
</evidence>
<sequence length="749" mass="78495">MAVWQPAAPLWQPASLCQARRCHRAEGAVQSSSQGAAFAARVSSRALPGGGVSRPPQQGELGKRIEFGASAVVSARRPRRIRPGGLPGAKADTGREGIALAAKLKALCRQQRWVEALACLREAGVFSSAPPAILGLGSGGGGAAALRLWRGASAVAVTTAVSACGRARRWDLALSLVREMQQSSLQLDVFVFGAATSSCERGQQWQRALRLLMRDLRRAGLVASEICCNALLSACGKGLQWRLTLSLLEDRSCEGPLGLVSVSAAIDACEKGQEWPRALGLLWQLPMVRLAPDLIACNSAVSACASRGEAGEAQKLLHHMLLSGPAPDVVTWNSAISACSRADCWQQAFQLLGEMRLRRLTPGVVARNAALQGLGAATWPWALQLLRVRGSSGRQAAEEADDHVTFGTAIGALARGQEAAKALSLLAEMDAAGLEMSAVLYTAAFSALTGASSETLWERGTALLVEASSRAVELDAVLHGAACHVFGAGGRRWEQALALLADAAERDRRTLSVPFLNAAISACEKGSEWRSAVLLLAAASRWKLRPDVTSHNAAISACEKGRQWARALWLLCSAMPQKNSQADVTSFNAGLAALSDAGLWEHSLQLLGARRHFFSQETSSSSGGQFLVALNAALAACSRGSWAAALQVLGCIHDAGLRPDGVGLSCAVLAFGAARKWADALGLLGLGKGRRDSDALPRFEASAVMSFASPGHESGAALSVAVGVCCGASRPEPVPELLTRMREAFLVGG</sequence>
<dbReference type="Proteomes" id="UP000654075">
    <property type="component" value="Unassembled WGS sequence"/>
</dbReference>
<dbReference type="Gene3D" id="1.25.40.10">
    <property type="entry name" value="Tetratricopeptide repeat domain"/>
    <property type="match status" value="4"/>
</dbReference>
<feature type="repeat" description="PPR" evidence="2">
    <location>
        <begin position="153"/>
        <end position="187"/>
    </location>
</feature>
<gene>
    <name evidence="3" type="ORF">PGLA1383_LOCUS57178</name>
</gene>
<comment type="caution">
    <text evidence="3">The sequence shown here is derived from an EMBL/GenBank/DDBJ whole genome shotgun (WGS) entry which is preliminary data.</text>
</comment>
<dbReference type="PROSITE" id="PS51375">
    <property type="entry name" value="PPR"/>
    <property type="match status" value="3"/>
</dbReference>
<evidence type="ECO:0000256" key="2">
    <source>
        <dbReference type="PROSITE-ProRule" id="PRU00708"/>
    </source>
</evidence>
<evidence type="ECO:0008006" key="5">
    <source>
        <dbReference type="Google" id="ProtNLM"/>
    </source>
</evidence>
<name>A0A813HX94_POLGL</name>
<dbReference type="EMBL" id="CAJNNV010033204">
    <property type="protein sequence ID" value="CAE8642776.1"/>
    <property type="molecule type" value="Genomic_DNA"/>
</dbReference>
<dbReference type="AlphaFoldDB" id="A0A813HX94"/>
<dbReference type="InterPro" id="IPR050872">
    <property type="entry name" value="PPR_P_subfamily"/>
</dbReference>
<dbReference type="Pfam" id="PF01535">
    <property type="entry name" value="PPR"/>
    <property type="match status" value="2"/>
</dbReference>
<protein>
    <recommendedName>
        <fullName evidence="5">Pentatricopeptide repeat-containing protein, chloroplastic</fullName>
    </recommendedName>
</protein>
<dbReference type="NCBIfam" id="TIGR00756">
    <property type="entry name" value="PPR"/>
    <property type="match status" value="2"/>
</dbReference>
<accession>A0A813HX94</accession>
<proteinExistence type="inferred from homology"/>
<dbReference type="Pfam" id="PF13041">
    <property type="entry name" value="PPR_2"/>
    <property type="match status" value="1"/>
</dbReference>
<feature type="repeat" description="PPR" evidence="2">
    <location>
        <begin position="293"/>
        <end position="327"/>
    </location>
</feature>
<dbReference type="PANTHER" id="PTHR46128">
    <property type="entry name" value="MITOCHONDRIAL GROUP I INTRON SPLICING FACTOR CCM1"/>
    <property type="match status" value="1"/>
</dbReference>
<reference evidence="3" key="1">
    <citation type="submission" date="2021-02" db="EMBL/GenBank/DDBJ databases">
        <authorList>
            <person name="Dougan E. K."/>
            <person name="Rhodes N."/>
            <person name="Thang M."/>
            <person name="Chan C."/>
        </authorList>
    </citation>
    <scope>NUCLEOTIDE SEQUENCE</scope>
</reference>
<organism evidence="3 4">
    <name type="scientific">Polarella glacialis</name>
    <name type="common">Dinoflagellate</name>
    <dbReference type="NCBI Taxonomy" id="89957"/>
    <lineage>
        <taxon>Eukaryota</taxon>
        <taxon>Sar</taxon>
        <taxon>Alveolata</taxon>
        <taxon>Dinophyceae</taxon>
        <taxon>Suessiales</taxon>
        <taxon>Suessiaceae</taxon>
        <taxon>Polarella</taxon>
    </lineage>
</organism>